<dbReference type="EMBL" id="QGNW01000864">
    <property type="protein sequence ID" value="RVW60327.1"/>
    <property type="molecule type" value="Genomic_DNA"/>
</dbReference>
<sequence length="219" mass="24332">MWKWKERETKREGKGERGGCRPEGTVSGSWPCSGDDADSNSSGVVEKGKEKERNREPREGEEKLHVGESCAAVDDDVSKVAADFGGMERREETMKESILHAIKLGYRHIDAAAIYNSEPPVGEAIAEALGLGLIKSRAELFITSKLWCTDAHPDLVLPALRRTLKNLGLEYLDLYLIHFPVSLKPGSCEVPFEEKDLLPLDFKSVWEAMEECQSLGLSK</sequence>
<evidence type="ECO:0000256" key="1">
    <source>
        <dbReference type="SAM" id="MobiDB-lite"/>
    </source>
</evidence>
<dbReference type="AlphaFoldDB" id="A0A438FK16"/>
<dbReference type="SUPFAM" id="SSF51430">
    <property type="entry name" value="NAD(P)-linked oxidoreductase"/>
    <property type="match status" value="1"/>
</dbReference>
<dbReference type="Proteomes" id="UP000288805">
    <property type="component" value="Unassembled WGS sequence"/>
</dbReference>
<feature type="compositionally biased region" description="Basic and acidic residues" evidence="1">
    <location>
        <begin position="46"/>
        <end position="66"/>
    </location>
</feature>
<dbReference type="Gene3D" id="3.20.20.100">
    <property type="entry name" value="NADP-dependent oxidoreductase domain"/>
    <property type="match status" value="1"/>
</dbReference>
<dbReference type="PANTHER" id="PTHR11732">
    <property type="entry name" value="ALDO/KETO REDUCTASE"/>
    <property type="match status" value="1"/>
</dbReference>
<evidence type="ECO:0000313" key="4">
    <source>
        <dbReference type="Proteomes" id="UP000288805"/>
    </source>
</evidence>
<comment type="caution">
    <text evidence="3">The sequence shown here is derived from an EMBL/GenBank/DDBJ whole genome shotgun (WGS) entry which is preliminary data.</text>
</comment>
<dbReference type="PROSITE" id="PS00798">
    <property type="entry name" value="ALDOKETO_REDUCTASE_1"/>
    <property type="match status" value="1"/>
</dbReference>
<dbReference type="GO" id="GO:0016491">
    <property type="term" value="F:oxidoreductase activity"/>
    <property type="evidence" value="ECO:0007669"/>
    <property type="project" value="InterPro"/>
</dbReference>
<dbReference type="InterPro" id="IPR018170">
    <property type="entry name" value="Aldo/ket_reductase_CS"/>
</dbReference>
<name>A0A438FK16_VITVI</name>
<dbReference type="PRINTS" id="PR00069">
    <property type="entry name" value="ALDKETRDTASE"/>
</dbReference>
<dbReference type="InterPro" id="IPR036812">
    <property type="entry name" value="NAD(P)_OxRdtase_dom_sf"/>
</dbReference>
<feature type="domain" description="NADP-dependent oxidoreductase" evidence="2">
    <location>
        <begin position="90"/>
        <end position="217"/>
    </location>
</feature>
<protein>
    <submittedName>
        <fullName evidence="3">NADPH-dependent codeinone reductase 1-2</fullName>
    </submittedName>
</protein>
<dbReference type="InterPro" id="IPR020471">
    <property type="entry name" value="AKR"/>
</dbReference>
<reference evidence="3 4" key="1">
    <citation type="journal article" date="2018" name="PLoS Genet.">
        <title>Population sequencing reveals clonal diversity and ancestral inbreeding in the grapevine cultivar Chardonnay.</title>
        <authorList>
            <person name="Roach M.J."/>
            <person name="Johnson D.L."/>
            <person name="Bohlmann J."/>
            <person name="van Vuuren H.J."/>
            <person name="Jones S.J."/>
            <person name="Pretorius I.S."/>
            <person name="Schmidt S.A."/>
            <person name="Borneman A.R."/>
        </authorList>
    </citation>
    <scope>NUCLEOTIDE SEQUENCE [LARGE SCALE GENOMIC DNA]</scope>
    <source>
        <strain evidence="4">cv. Chardonnay</strain>
        <tissue evidence="3">Leaf</tissue>
    </source>
</reference>
<feature type="compositionally biased region" description="Basic and acidic residues" evidence="1">
    <location>
        <begin position="1"/>
        <end position="20"/>
    </location>
</feature>
<accession>A0A438FK16</accession>
<gene>
    <name evidence="3" type="primary">COR1.2_2</name>
    <name evidence="3" type="ORF">CK203_084055</name>
</gene>
<proteinExistence type="predicted"/>
<dbReference type="InterPro" id="IPR023210">
    <property type="entry name" value="NADP_OxRdtase_dom"/>
</dbReference>
<organism evidence="3 4">
    <name type="scientific">Vitis vinifera</name>
    <name type="common">Grape</name>
    <dbReference type="NCBI Taxonomy" id="29760"/>
    <lineage>
        <taxon>Eukaryota</taxon>
        <taxon>Viridiplantae</taxon>
        <taxon>Streptophyta</taxon>
        <taxon>Embryophyta</taxon>
        <taxon>Tracheophyta</taxon>
        <taxon>Spermatophyta</taxon>
        <taxon>Magnoliopsida</taxon>
        <taxon>eudicotyledons</taxon>
        <taxon>Gunneridae</taxon>
        <taxon>Pentapetalae</taxon>
        <taxon>rosids</taxon>
        <taxon>Vitales</taxon>
        <taxon>Vitaceae</taxon>
        <taxon>Viteae</taxon>
        <taxon>Vitis</taxon>
    </lineage>
</organism>
<evidence type="ECO:0000313" key="3">
    <source>
        <dbReference type="EMBL" id="RVW60327.1"/>
    </source>
</evidence>
<feature type="region of interest" description="Disordered" evidence="1">
    <location>
        <begin position="1"/>
        <end position="66"/>
    </location>
</feature>
<evidence type="ECO:0000259" key="2">
    <source>
        <dbReference type="Pfam" id="PF00248"/>
    </source>
</evidence>
<dbReference type="Pfam" id="PF00248">
    <property type="entry name" value="Aldo_ket_red"/>
    <property type="match status" value="1"/>
</dbReference>